<evidence type="ECO:0000256" key="2">
    <source>
        <dbReference type="ARBA" id="ARBA00004953"/>
    </source>
</evidence>
<evidence type="ECO:0000256" key="13">
    <source>
        <dbReference type="ARBA" id="ARBA00060918"/>
    </source>
</evidence>
<comment type="function">
    <text evidence="14">Part of the energy-coupling factor (ECF) transporter complex CbiMNOQ involved in cobalt import.</text>
</comment>
<keyword evidence="16" id="KW-1185">Reference proteome</keyword>
<dbReference type="PANTHER" id="PTHR43627:SF1">
    <property type="entry name" value="COBALT TRANSPORT PROTEIN CBIM"/>
    <property type="match status" value="1"/>
</dbReference>
<feature type="transmembrane region" description="Helical" evidence="14">
    <location>
        <begin position="169"/>
        <end position="194"/>
    </location>
</feature>
<dbReference type="FunFam" id="1.10.1760.20:FF:000001">
    <property type="entry name" value="Cobalt transport protein CbiM"/>
    <property type="match status" value="1"/>
</dbReference>
<feature type="transmembrane region" description="Helical" evidence="14">
    <location>
        <begin position="40"/>
        <end position="59"/>
    </location>
</feature>
<dbReference type="EMBL" id="FODF01000016">
    <property type="protein sequence ID" value="SEN82818.1"/>
    <property type="molecule type" value="Genomic_DNA"/>
</dbReference>
<dbReference type="NCBIfam" id="NF006184">
    <property type="entry name" value="PRK08319.1"/>
    <property type="match status" value="1"/>
</dbReference>
<dbReference type="GO" id="GO:0009236">
    <property type="term" value="P:cobalamin biosynthetic process"/>
    <property type="evidence" value="ECO:0007669"/>
    <property type="project" value="UniProtKB-UniRule"/>
</dbReference>
<accession>A0A1H8JRJ3</accession>
<dbReference type="InterPro" id="IPR002751">
    <property type="entry name" value="CbiM/NikMN"/>
</dbReference>
<dbReference type="RefSeq" id="WP_091975974.1">
    <property type="nucleotide sequence ID" value="NZ_FODF01000016.1"/>
</dbReference>
<dbReference type="GO" id="GO:0015087">
    <property type="term" value="F:cobalt ion transmembrane transporter activity"/>
    <property type="evidence" value="ECO:0007669"/>
    <property type="project" value="UniProtKB-UniRule"/>
</dbReference>
<dbReference type="Gene3D" id="1.10.1760.20">
    <property type="match status" value="1"/>
</dbReference>
<evidence type="ECO:0000256" key="7">
    <source>
        <dbReference type="ARBA" id="ARBA00022692"/>
    </source>
</evidence>
<evidence type="ECO:0000256" key="11">
    <source>
        <dbReference type="ARBA" id="ARBA00023136"/>
    </source>
</evidence>
<feature type="transmembrane region" description="Helical" evidence="14">
    <location>
        <begin position="138"/>
        <end position="157"/>
    </location>
</feature>
<keyword evidence="4 14" id="KW-0813">Transport</keyword>
<feature type="transmembrane region" description="Helical" evidence="14">
    <location>
        <begin position="206"/>
        <end position="234"/>
    </location>
</feature>
<dbReference type="OrthoDB" id="9809846at2"/>
<evidence type="ECO:0000256" key="10">
    <source>
        <dbReference type="ARBA" id="ARBA00023065"/>
    </source>
</evidence>
<comment type="pathway">
    <text evidence="2 14">Cofactor biosynthesis; adenosylcobalamin biosynthesis.</text>
</comment>
<keyword evidence="10 14" id="KW-0406">Ion transport</keyword>
<evidence type="ECO:0000256" key="6">
    <source>
        <dbReference type="ARBA" id="ARBA00022573"/>
    </source>
</evidence>
<dbReference type="UniPathway" id="UPA00148"/>
<evidence type="ECO:0000256" key="3">
    <source>
        <dbReference type="ARBA" id="ARBA00022426"/>
    </source>
</evidence>
<keyword evidence="9 14" id="KW-1133">Transmembrane helix</keyword>
<keyword evidence="6 14" id="KW-0169">Cobalamin biosynthesis</keyword>
<comment type="subcellular location">
    <subcellularLocation>
        <location evidence="1">Cell inner membrane</location>
        <topology evidence="1">Multi-pass membrane protein</topology>
    </subcellularLocation>
    <subcellularLocation>
        <location evidence="14">Cell membrane</location>
        <topology evidence="14">Multi-pass membrane protein</topology>
    </subcellularLocation>
</comment>
<comment type="similarity">
    <text evidence="13 14">Belongs to the CbiM family.</text>
</comment>
<keyword evidence="3 14" id="KW-0171">Cobalt transport</keyword>
<keyword evidence="7 14" id="KW-0812">Transmembrane</keyword>
<comment type="subunit">
    <text evidence="14">Forms an energy-coupling factor (ECF) transporter complex composed of an ATP-binding protein (A component, CbiO), a transmembrane protein (T component, CbiQ) and 2 possible substrate-capture proteins (S components, CbiM and CbiN) of unknown stoichimetry.</text>
</comment>
<protein>
    <recommendedName>
        <fullName evidence="14">Cobalt transport protein CbiM</fullName>
    </recommendedName>
    <alternativeName>
        <fullName evidence="14">Energy-coupling factor transporter probable substrate-capture protein CbiM</fullName>
        <shortName evidence="14">ECF transporter S component CbiM</shortName>
    </alternativeName>
</protein>
<dbReference type="Proteomes" id="UP000199512">
    <property type="component" value="Unassembled WGS sequence"/>
</dbReference>
<evidence type="ECO:0000256" key="14">
    <source>
        <dbReference type="HAMAP-Rule" id="MF_01462"/>
    </source>
</evidence>
<dbReference type="Pfam" id="PF01891">
    <property type="entry name" value="CbiM"/>
    <property type="match status" value="1"/>
</dbReference>
<evidence type="ECO:0000256" key="5">
    <source>
        <dbReference type="ARBA" id="ARBA00022475"/>
    </source>
</evidence>
<keyword evidence="5 14" id="KW-1003">Cell membrane</keyword>
<evidence type="ECO:0000313" key="15">
    <source>
        <dbReference type="EMBL" id="SEN82818.1"/>
    </source>
</evidence>
<dbReference type="AlphaFoldDB" id="A0A1H8JRJ3"/>
<keyword evidence="12 14" id="KW-0170">Cobalt</keyword>
<proteinExistence type="inferred from homology"/>
<evidence type="ECO:0000256" key="9">
    <source>
        <dbReference type="ARBA" id="ARBA00022989"/>
    </source>
</evidence>
<feature type="transmembrane region" description="Helical" evidence="14">
    <location>
        <begin position="108"/>
        <end position="131"/>
    </location>
</feature>
<dbReference type="PANTHER" id="PTHR43627">
    <property type="match status" value="1"/>
</dbReference>
<evidence type="ECO:0000256" key="8">
    <source>
        <dbReference type="ARBA" id="ARBA00022729"/>
    </source>
</evidence>
<evidence type="ECO:0000256" key="1">
    <source>
        <dbReference type="ARBA" id="ARBA00004429"/>
    </source>
</evidence>
<dbReference type="GO" id="GO:0043190">
    <property type="term" value="C:ATP-binding cassette (ABC) transporter complex"/>
    <property type="evidence" value="ECO:0007669"/>
    <property type="project" value="InterPro"/>
</dbReference>
<name>A0A1H8JRJ3_9FIRM</name>
<keyword evidence="11 14" id="KW-0472">Membrane</keyword>
<gene>
    <name evidence="14" type="primary">cbiM</name>
    <name evidence="15" type="ORF">SAMN05216454_11613</name>
</gene>
<reference evidence="15 16" key="1">
    <citation type="submission" date="2016-10" db="EMBL/GenBank/DDBJ databases">
        <authorList>
            <person name="de Groot N.N."/>
        </authorList>
    </citation>
    <scope>NUCLEOTIDE SEQUENCE [LARGE SCALE GENOMIC DNA]</scope>
    <source>
        <strain evidence="15 16">Calf135</strain>
    </source>
</reference>
<organism evidence="15 16">
    <name type="scientific">Peptostreptococcus russellii</name>
    <dbReference type="NCBI Taxonomy" id="215200"/>
    <lineage>
        <taxon>Bacteria</taxon>
        <taxon>Bacillati</taxon>
        <taxon>Bacillota</taxon>
        <taxon>Clostridia</taxon>
        <taxon>Peptostreptococcales</taxon>
        <taxon>Peptostreptococcaceae</taxon>
        <taxon>Peptostreptococcus</taxon>
    </lineage>
</organism>
<dbReference type="STRING" id="215200.SAMN05216454_11613"/>
<dbReference type="InterPro" id="IPR018024">
    <property type="entry name" value="CbiM"/>
</dbReference>
<evidence type="ECO:0000256" key="12">
    <source>
        <dbReference type="ARBA" id="ARBA00023285"/>
    </source>
</evidence>
<keyword evidence="8" id="KW-0732">Signal</keyword>
<evidence type="ECO:0000256" key="4">
    <source>
        <dbReference type="ARBA" id="ARBA00022448"/>
    </source>
</evidence>
<evidence type="ECO:0000313" key="16">
    <source>
        <dbReference type="Proteomes" id="UP000199512"/>
    </source>
</evidence>
<dbReference type="NCBIfam" id="TIGR00123">
    <property type="entry name" value="cbiM"/>
    <property type="match status" value="1"/>
</dbReference>
<dbReference type="HAMAP" id="MF_01462">
    <property type="entry name" value="CbiM"/>
    <property type="match status" value="1"/>
</dbReference>
<sequence length="250" mass="26631">MRTYSKFERKLVFSSLLISFLLSMGGQASAMHIMEGYLPATYCVAWGAICIPFLVMGIINIKKTVKDKPKTILILAMSGAFIFLVSSLKIPSVTGSCSHMTGTGLAAILFGVSSTSVLGLIVLIFQAILLAHGGLTTLGANTFSMAIAGPIVAYLLYNAGKRMKINRKVNIFIAAALGDLLTYCITSIQLAIAYPSPDGGVLASALKFLAVFAPTQLPLAIIEGILTVLIIIGLETYAVPELKELNYFDN</sequence>